<sequence length="115" mass="13116">MSTAAIVNRVRHIDVVGLEFGRLVVQETFVAPHLKRRDQLRLLVECSCGQTFNVAARQIITGVRSMCSTCFHEFVEKYGTRPDKERITTEQVHQLAADRDAGQSEYLRIRKELGL</sequence>
<name>A0A849KDY6_9MICO</name>
<keyword evidence="2" id="KW-1185">Reference proteome</keyword>
<evidence type="ECO:0000313" key="1">
    <source>
        <dbReference type="EMBL" id="NNU26793.1"/>
    </source>
</evidence>
<accession>A0A849KDY6</accession>
<comment type="caution">
    <text evidence="1">The sequence shown here is derived from an EMBL/GenBank/DDBJ whole genome shotgun (WGS) entry which is preliminary data.</text>
</comment>
<dbReference type="RefSeq" id="WP_171246310.1">
    <property type="nucleotide sequence ID" value="NZ_JABFAJ010000008.1"/>
</dbReference>
<protein>
    <submittedName>
        <fullName evidence="1">Uncharacterized protein</fullName>
    </submittedName>
</protein>
<proteinExistence type="predicted"/>
<organism evidence="1 2">
    <name type="scientific">Isoptericola sediminis</name>
    <dbReference type="NCBI Taxonomy" id="2733572"/>
    <lineage>
        <taxon>Bacteria</taxon>
        <taxon>Bacillati</taxon>
        <taxon>Actinomycetota</taxon>
        <taxon>Actinomycetes</taxon>
        <taxon>Micrococcales</taxon>
        <taxon>Promicromonosporaceae</taxon>
        <taxon>Isoptericola</taxon>
    </lineage>
</organism>
<dbReference type="EMBL" id="JABFAJ010000008">
    <property type="protein sequence ID" value="NNU26793.1"/>
    <property type="molecule type" value="Genomic_DNA"/>
</dbReference>
<gene>
    <name evidence="1" type="ORF">HLI28_04440</name>
</gene>
<dbReference type="AlphaFoldDB" id="A0A849KDY6"/>
<dbReference type="Proteomes" id="UP000557204">
    <property type="component" value="Unassembled WGS sequence"/>
</dbReference>
<evidence type="ECO:0000313" key="2">
    <source>
        <dbReference type="Proteomes" id="UP000557204"/>
    </source>
</evidence>
<reference evidence="1 2" key="1">
    <citation type="submission" date="2020-05" db="EMBL/GenBank/DDBJ databases">
        <title>Genome sequence of Isoptericola sp. JC619 isolated from Chilika lagoon, India.</title>
        <authorList>
            <person name="Kumar D."/>
            <person name="Appam K."/>
            <person name="Gandham S."/>
            <person name="Uppada J."/>
            <person name="Sasikala C."/>
            <person name="Venkata Ramana C."/>
        </authorList>
    </citation>
    <scope>NUCLEOTIDE SEQUENCE [LARGE SCALE GENOMIC DNA]</scope>
    <source>
        <strain evidence="1 2">JC619</strain>
    </source>
</reference>